<dbReference type="PROSITE" id="PS51352">
    <property type="entry name" value="THIOREDOXIN_2"/>
    <property type="match status" value="1"/>
</dbReference>
<dbReference type="InterPro" id="IPR036249">
    <property type="entry name" value="Thioredoxin-like_sf"/>
</dbReference>
<evidence type="ECO:0000313" key="3">
    <source>
        <dbReference type="EMBL" id="WEK35297.1"/>
    </source>
</evidence>
<dbReference type="EMBL" id="CP119311">
    <property type="protein sequence ID" value="WEK35297.1"/>
    <property type="molecule type" value="Genomic_DNA"/>
</dbReference>
<dbReference type="Proteomes" id="UP001220610">
    <property type="component" value="Chromosome"/>
</dbReference>
<organism evidence="3 4">
    <name type="scientific">Candidatus Pseudobacter hemicellulosilyticus</name>
    <dbReference type="NCBI Taxonomy" id="3121375"/>
    <lineage>
        <taxon>Bacteria</taxon>
        <taxon>Pseudomonadati</taxon>
        <taxon>Bacteroidota</taxon>
        <taxon>Chitinophagia</taxon>
        <taxon>Chitinophagales</taxon>
        <taxon>Chitinophagaceae</taxon>
        <taxon>Pseudobacter</taxon>
    </lineage>
</organism>
<keyword evidence="1" id="KW-0676">Redox-active center</keyword>
<evidence type="ECO:0000259" key="2">
    <source>
        <dbReference type="PROSITE" id="PS51352"/>
    </source>
</evidence>
<dbReference type="InterPro" id="IPR013766">
    <property type="entry name" value="Thioredoxin_domain"/>
</dbReference>
<dbReference type="PROSITE" id="PS51257">
    <property type="entry name" value="PROKAR_LIPOPROTEIN"/>
    <property type="match status" value="1"/>
</dbReference>
<protein>
    <submittedName>
        <fullName evidence="3">Thioredoxin family protein</fullName>
    </submittedName>
</protein>
<reference evidence="3" key="1">
    <citation type="submission" date="2023-03" db="EMBL/GenBank/DDBJ databases">
        <title>Andean soil-derived lignocellulolytic bacterial consortium as a source of novel taxa and putative plastic-active enzymes.</title>
        <authorList>
            <person name="Diaz-Garcia L."/>
            <person name="Chuvochina M."/>
            <person name="Feuerriegel G."/>
            <person name="Bunk B."/>
            <person name="Sproer C."/>
            <person name="Streit W.R."/>
            <person name="Rodriguez L.M."/>
            <person name="Overmann J."/>
            <person name="Jimenez D.J."/>
        </authorList>
    </citation>
    <scope>NUCLEOTIDE SEQUENCE</scope>
    <source>
        <strain evidence="3">MAG 7</strain>
    </source>
</reference>
<gene>
    <name evidence="3" type="ORF">P0Y53_22630</name>
</gene>
<sequence length="204" mass="23006">MQTWKAVILCSWAAIFSCAVPERRIVDKAMPEEARGAGQQVVLASQLSQPEGPVGEKMKWLSLQEAAAALAKEKKPVLIDLYTDWCGWCKVMDKRTYGHAKVSAYVQEHFYPVKIDAESKQTFSWNGREFSYNSGNKVNDLAIWLTGGQLSFPTTVFIPVGGEPQAIPGFLPPNEFELLAKYFGEDHFGKTDFVKYRQQFKSSW</sequence>
<dbReference type="InterPro" id="IPR017937">
    <property type="entry name" value="Thioredoxin_CS"/>
</dbReference>
<dbReference type="AlphaFoldDB" id="A0AAJ5WTC9"/>
<feature type="domain" description="Thioredoxin" evidence="2">
    <location>
        <begin position="23"/>
        <end position="185"/>
    </location>
</feature>
<name>A0AAJ5WTC9_9BACT</name>
<dbReference type="Gene3D" id="3.40.30.10">
    <property type="entry name" value="Glutaredoxin"/>
    <property type="match status" value="1"/>
</dbReference>
<dbReference type="Pfam" id="PF13899">
    <property type="entry name" value="Thioredoxin_7"/>
    <property type="match status" value="1"/>
</dbReference>
<dbReference type="PROSITE" id="PS00194">
    <property type="entry name" value="THIOREDOXIN_1"/>
    <property type="match status" value="1"/>
</dbReference>
<accession>A0AAJ5WTC9</accession>
<proteinExistence type="predicted"/>
<evidence type="ECO:0000313" key="4">
    <source>
        <dbReference type="Proteomes" id="UP001220610"/>
    </source>
</evidence>
<dbReference type="SUPFAM" id="SSF52833">
    <property type="entry name" value="Thioredoxin-like"/>
    <property type="match status" value="1"/>
</dbReference>
<evidence type="ECO:0000256" key="1">
    <source>
        <dbReference type="ARBA" id="ARBA00023284"/>
    </source>
</evidence>